<dbReference type="InterPro" id="IPR011335">
    <property type="entry name" value="Restrct_endonuc-II-like"/>
</dbReference>
<dbReference type="Proteomes" id="UP000178724">
    <property type="component" value="Unassembled WGS sequence"/>
</dbReference>
<dbReference type="InterPro" id="IPR047216">
    <property type="entry name" value="Endonuclease_DUF559_bact"/>
</dbReference>
<evidence type="ECO:0000313" key="4">
    <source>
        <dbReference type="Proteomes" id="UP000178724"/>
    </source>
</evidence>
<organism evidence="3 4">
    <name type="scientific">candidate division WOR-1 bacterium RIFCSPHIGHO2_01_FULL_53_15</name>
    <dbReference type="NCBI Taxonomy" id="1802564"/>
    <lineage>
        <taxon>Bacteria</taxon>
        <taxon>Bacillati</taxon>
        <taxon>Saganbacteria</taxon>
    </lineage>
</organism>
<sequence>MRSKKQVKILRARELRKNQTSAEERLWWILRGRKMLGFKFRRQFLFKGFIMDFYCPGLGLGLEIDGPIHSGRETYDQARQALLESHGVKLLHFTNKEVFDEPLEVLNTISQNLPFGLLPARPAGGHEVEKGDHRAMPSDIERAERVEMESRQSRDGG</sequence>
<evidence type="ECO:0000313" key="3">
    <source>
        <dbReference type="EMBL" id="OGB90161.1"/>
    </source>
</evidence>
<proteinExistence type="predicted"/>
<evidence type="ECO:0000259" key="2">
    <source>
        <dbReference type="Pfam" id="PF04480"/>
    </source>
</evidence>
<dbReference type="Pfam" id="PF04480">
    <property type="entry name" value="DUF559"/>
    <property type="match status" value="1"/>
</dbReference>
<feature type="domain" description="DUF559" evidence="2">
    <location>
        <begin position="10"/>
        <end position="113"/>
    </location>
</feature>
<dbReference type="PANTHER" id="PTHR38590:SF1">
    <property type="entry name" value="BLL0828 PROTEIN"/>
    <property type="match status" value="1"/>
</dbReference>
<dbReference type="PANTHER" id="PTHR38590">
    <property type="entry name" value="BLL0828 PROTEIN"/>
    <property type="match status" value="1"/>
</dbReference>
<name>A0A1F4Q2J8_UNCSA</name>
<dbReference type="CDD" id="cd01038">
    <property type="entry name" value="Endonuclease_DUF559"/>
    <property type="match status" value="1"/>
</dbReference>
<evidence type="ECO:0000256" key="1">
    <source>
        <dbReference type="SAM" id="MobiDB-lite"/>
    </source>
</evidence>
<dbReference type="InterPro" id="IPR007569">
    <property type="entry name" value="DUF559"/>
</dbReference>
<dbReference type="Gene3D" id="3.40.960.10">
    <property type="entry name" value="VSR Endonuclease"/>
    <property type="match status" value="1"/>
</dbReference>
<dbReference type="AlphaFoldDB" id="A0A1F4Q2J8"/>
<dbReference type="EMBL" id="METM01000014">
    <property type="protein sequence ID" value="OGB90161.1"/>
    <property type="molecule type" value="Genomic_DNA"/>
</dbReference>
<comment type="caution">
    <text evidence="3">The sequence shown here is derived from an EMBL/GenBank/DDBJ whole genome shotgun (WGS) entry which is preliminary data.</text>
</comment>
<protein>
    <recommendedName>
        <fullName evidence="2">DUF559 domain-containing protein</fullName>
    </recommendedName>
</protein>
<feature type="region of interest" description="Disordered" evidence="1">
    <location>
        <begin position="124"/>
        <end position="157"/>
    </location>
</feature>
<reference evidence="3 4" key="1">
    <citation type="journal article" date="2016" name="Nat. Commun.">
        <title>Thousands of microbial genomes shed light on interconnected biogeochemical processes in an aquifer system.</title>
        <authorList>
            <person name="Anantharaman K."/>
            <person name="Brown C.T."/>
            <person name="Hug L.A."/>
            <person name="Sharon I."/>
            <person name="Castelle C.J."/>
            <person name="Probst A.J."/>
            <person name="Thomas B.C."/>
            <person name="Singh A."/>
            <person name="Wilkins M.J."/>
            <person name="Karaoz U."/>
            <person name="Brodie E.L."/>
            <person name="Williams K.H."/>
            <person name="Hubbard S.S."/>
            <person name="Banfield J.F."/>
        </authorList>
    </citation>
    <scope>NUCLEOTIDE SEQUENCE [LARGE SCALE GENOMIC DNA]</scope>
</reference>
<accession>A0A1F4Q2J8</accession>
<dbReference type="SUPFAM" id="SSF52980">
    <property type="entry name" value="Restriction endonuclease-like"/>
    <property type="match status" value="1"/>
</dbReference>
<gene>
    <name evidence="3" type="ORF">A2625_04180</name>
</gene>